<evidence type="ECO:0000313" key="13">
    <source>
        <dbReference type="Proteomes" id="UP000663828"/>
    </source>
</evidence>
<sequence>MHRDLKPENILLGQFHEIKLADFGLALHCPSSRRTQYIGTMDYMAPEVIENEDVNNSDLSASSADSTTTKVPMPYEELADLWSLGIITYELLVGITPFYDPEITITKKRILSCDYVLPDEMHVDGKHLITYLLQYDRQKRLTIPNVFEHKFIRTFAQTNFLSETFHQFATMHHSQTNT</sequence>
<evidence type="ECO:0000256" key="3">
    <source>
        <dbReference type="ARBA" id="ARBA00022741"/>
    </source>
</evidence>
<dbReference type="AlphaFoldDB" id="A0A816HKY5"/>
<keyword evidence="4" id="KW-0418">Kinase</keyword>
<gene>
    <name evidence="12" type="ORF">XAT740_LOCUS62994</name>
</gene>
<comment type="catalytic activity">
    <reaction evidence="6">
        <text>L-threonyl-[protein] + ATP = O-phospho-L-threonyl-[protein] + ADP + H(+)</text>
        <dbReference type="Rhea" id="RHEA:46608"/>
        <dbReference type="Rhea" id="RHEA-COMP:11060"/>
        <dbReference type="Rhea" id="RHEA-COMP:11605"/>
        <dbReference type="ChEBI" id="CHEBI:15378"/>
        <dbReference type="ChEBI" id="CHEBI:30013"/>
        <dbReference type="ChEBI" id="CHEBI:30616"/>
        <dbReference type="ChEBI" id="CHEBI:61977"/>
        <dbReference type="ChEBI" id="CHEBI:456216"/>
        <dbReference type="EC" id="2.7.11.1"/>
    </reaction>
</comment>
<dbReference type="Proteomes" id="UP000663828">
    <property type="component" value="Unassembled WGS sequence"/>
</dbReference>
<dbReference type="InterPro" id="IPR000719">
    <property type="entry name" value="Prot_kinase_dom"/>
</dbReference>
<evidence type="ECO:0000256" key="9">
    <source>
        <dbReference type="PIRSR" id="PIRSR630616-2"/>
    </source>
</evidence>
<feature type="active site" description="Proton acceptor" evidence="8">
    <location>
        <position position="4"/>
    </location>
</feature>
<evidence type="ECO:0000256" key="10">
    <source>
        <dbReference type="PIRSR" id="PIRSR630616-3"/>
    </source>
</evidence>
<name>A0A816HKY5_ADIRI</name>
<feature type="domain" description="Protein kinase" evidence="11">
    <location>
        <begin position="1"/>
        <end position="152"/>
    </location>
</feature>
<dbReference type="GO" id="GO:0005524">
    <property type="term" value="F:ATP binding"/>
    <property type="evidence" value="ECO:0007669"/>
    <property type="project" value="UniProtKB-KW"/>
</dbReference>
<evidence type="ECO:0000313" key="12">
    <source>
        <dbReference type="EMBL" id="CAF1688749.1"/>
    </source>
</evidence>
<evidence type="ECO:0000256" key="5">
    <source>
        <dbReference type="ARBA" id="ARBA00022840"/>
    </source>
</evidence>
<protein>
    <recommendedName>
        <fullName evidence="11">Protein kinase domain-containing protein</fullName>
    </recommendedName>
</protein>
<evidence type="ECO:0000256" key="6">
    <source>
        <dbReference type="ARBA" id="ARBA00047899"/>
    </source>
</evidence>
<dbReference type="Gene3D" id="1.10.510.10">
    <property type="entry name" value="Transferase(Phosphotransferase) domain 1"/>
    <property type="match status" value="1"/>
</dbReference>
<dbReference type="Pfam" id="PF00069">
    <property type="entry name" value="Pkinase"/>
    <property type="match status" value="1"/>
</dbReference>
<evidence type="ECO:0000256" key="7">
    <source>
        <dbReference type="ARBA" id="ARBA00048679"/>
    </source>
</evidence>
<organism evidence="12 13">
    <name type="scientific">Adineta ricciae</name>
    <name type="common">Rotifer</name>
    <dbReference type="NCBI Taxonomy" id="249248"/>
    <lineage>
        <taxon>Eukaryota</taxon>
        <taxon>Metazoa</taxon>
        <taxon>Spiralia</taxon>
        <taxon>Gnathifera</taxon>
        <taxon>Rotifera</taxon>
        <taxon>Eurotatoria</taxon>
        <taxon>Bdelloidea</taxon>
        <taxon>Adinetida</taxon>
        <taxon>Adinetidae</taxon>
        <taxon>Adineta</taxon>
    </lineage>
</organism>
<keyword evidence="5 9" id="KW-0067">ATP-binding</keyword>
<evidence type="ECO:0000256" key="2">
    <source>
        <dbReference type="ARBA" id="ARBA00022679"/>
    </source>
</evidence>
<feature type="binding site" evidence="9">
    <location>
        <position position="22"/>
    </location>
    <ligand>
        <name>ATP</name>
        <dbReference type="ChEBI" id="CHEBI:30616"/>
    </ligand>
</feature>
<dbReference type="InterPro" id="IPR011009">
    <property type="entry name" value="Kinase-like_dom_sf"/>
</dbReference>
<keyword evidence="1" id="KW-0723">Serine/threonine-protein kinase</keyword>
<dbReference type="SMART" id="SM00220">
    <property type="entry name" value="S_TKc"/>
    <property type="match status" value="1"/>
</dbReference>
<dbReference type="InterPro" id="IPR030616">
    <property type="entry name" value="Aur-like"/>
</dbReference>
<proteinExistence type="predicted"/>
<comment type="catalytic activity">
    <reaction evidence="7">
        <text>L-seryl-[protein] + ATP = O-phospho-L-seryl-[protein] + ADP + H(+)</text>
        <dbReference type="Rhea" id="RHEA:17989"/>
        <dbReference type="Rhea" id="RHEA-COMP:9863"/>
        <dbReference type="Rhea" id="RHEA-COMP:11604"/>
        <dbReference type="ChEBI" id="CHEBI:15378"/>
        <dbReference type="ChEBI" id="CHEBI:29999"/>
        <dbReference type="ChEBI" id="CHEBI:30616"/>
        <dbReference type="ChEBI" id="CHEBI:83421"/>
        <dbReference type="ChEBI" id="CHEBI:456216"/>
        <dbReference type="EC" id="2.7.11.1"/>
    </reaction>
</comment>
<keyword evidence="13" id="KW-1185">Reference proteome</keyword>
<accession>A0A816HKY5</accession>
<evidence type="ECO:0000259" key="11">
    <source>
        <dbReference type="PROSITE" id="PS50011"/>
    </source>
</evidence>
<dbReference type="PANTHER" id="PTHR24350">
    <property type="entry name" value="SERINE/THREONINE-PROTEIN KINASE IAL-RELATED"/>
    <property type="match status" value="1"/>
</dbReference>
<dbReference type="GO" id="GO:0004674">
    <property type="term" value="F:protein serine/threonine kinase activity"/>
    <property type="evidence" value="ECO:0007669"/>
    <property type="project" value="UniProtKB-KW"/>
</dbReference>
<reference evidence="12" key="1">
    <citation type="submission" date="2021-02" db="EMBL/GenBank/DDBJ databases">
        <authorList>
            <person name="Nowell W R."/>
        </authorList>
    </citation>
    <scope>NUCLEOTIDE SEQUENCE</scope>
</reference>
<comment type="caution">
    <text evidence="12">The sequence shown here is derived from an EMBL/GenBank/DDBJ whole genome shotgun (WGS) entry which is preliminary data.</text>
</comment>
<feature type="cross-link" description="Glycyl lysine isopeptide (Lys-Gly) (interchain with G-Cter in SUMO2)" evidence="10">
    <location>
        <position position="6"/>
    </location>
</feature>
<evidence type="ECO:0000256" key="4">
    <source>
        <dbReference type="ARBA" id="ARBA00022777"/>
    </source>
</evidence>
<keyword evidence="3 9" id="KW-0547">Nucleotide-binding</keyword>
<dbReference type="EMBL" id="CAJNOR010018591">
    <property type="protein sequence ID" value="CAF1688749.1"/>
    <property type="molecule type" value="Genomic_DNA"/>
</dbReference>
<evidence type="ECO:0000256" key="1">
    <source>
        <dbReference type="ARBA" id="ARBA00022527"/>
    </source>
</evidence>
<dbReference type="PROSITE" id="PS50011">
    <property type="entry name" value="PROTEIN_KINASE_DOM"/>
    <property type="match status" value="1"/>
</dbReference>
<keyword evidence="2" id="KW-0808">Transferase</keyword>
<evidence type="ECO:0000256" key="8">
    <source>
        <dbReference type="PIRSR" id="PIRSR630616-1"/>
    </source>
</evidence>
<dbReference type="SUPFAM" id="SSF56112">
    <property type="entry name" value="Protein kinase-like (PK-like)"/>
    <property type="match status" value="1"/>
</dbReference>
<feature type="binding site" evidence="9">
    <location>
        <begin position="8"/>
        <end position="9"/>
    </location>
    <ligand>
        <name>ATP</name>
        <dbReference type="ChEBI" id="CHEBI:30616"/>
    </ligand>
</feature>